<dbReference type="CDD" id="cd01314">
    <property type="entry name" value="D-HYD"/>
    <property type="match status" value="1"/>
</dbReference>
<keyword evidence="2" id="KW-0597">Phosphoprotein</keyword>
<evidence type="ECO:0000256" key="2">
    <source>
        <dbReference type="ARBA" id="ARBA00022553"/>
    </source>
</evidence>
<dbReference type="PANTHER" id="PTHR11647">
    <property type="entry name" value="HYDRANTOINASE/DIHYDROPYRIMIDINASE FAMILY MEMBER"/>
    <property type="match status" value="1"/>
</dbReference>
<dbReference type="GO" id="GO:0098793">
    <property type="term" value="C:presynapse"/>
    <property type="evidence" value="ECO:0007669"/>
    <property type="project" value="Ensembl"/>
</dbReference>
<evidence type="ECO:0000259" key="4">
    <source>
        <dbReference type="Pfam" id="PF01979"/>
    </source>
</evidence>
<dbReference type="GO" id="GO:0042802">
    <property type="term" value="F:identical protein binding"/>
    <property type="evidence" value="ECO:0007669"/>
    <property type="project" value="Ensembl"/>
</dbReference>
<dbReference type="InterPro" id="IPR032466">
    <property type="entry name" value="Metal_Hydrolase"/>
</dbReference>
<gene>
    <name evidence="5" type="primary">CRMP1</name>
</gene>
<dbReference type="SUPFAM" id="SSF51338">
    <property type="entry name" value="Composite domain of metallo-dependent hydrolases"/>
    <property type="match status" value="2"/>
</dbReference>
<keyword evidence="6" id="KW-1185">Reference proteome</keyword>
<dbReference type="GO" id="GO:0005829">
    <property type="term" value="C:cytosol"/>
    <property type="evidence" value="ECO:0007669"/>
    <property type="project" value="Ensembl"/>
</dbReference>
<evidence type="ECO:0000256" key="1">
    <source>
        <dbReference type="ARBA" id="ARBA00008829"/>
    </source>
</evidence>
<dbReference type="OMA" id="KESPEEC"/>
<dbReference type="GO" id="GO:0150052">
    <property type="term" value="P:regulation of postsynapse assembly"/>
    <property type="evidence" value="ECO:0007669"/>
    <property type="project" value="Ensembl"/>
</dbReference>
<dbReference type="PANTHER" id="PTHR11647:SF54">
    <property type="entry name" value="DIHYDROPYRIMIDINASE-RELATED PROTEIN 1"/>
    <property type="match status" value="1"/>
</dbReference>
<protein>
    <submittedName>
        <fullName evidence="5">Collapsin response mediator protein 1</fullName>
    </submittedName>
</protein>
<dbReference type="Ensembl" id="ENSPTXT00000023349.1">
    <property type="protein sequence ID" value="ENSPTXP00000022651.1"/>
    <property type="gene ID" value="ENSPTXG00000015680.1"/>
</dbReference>
<sequence>MKSSVIPIVIGARGGDGLFIKNGRIINDDHSFYADMYVEDGVIKQIGENLIVPGSPKTIDATDYMILPGGIDSNTYLQKSVQGLVVADDFYQGTKAALAGGTTTVIDHILPEPGSNLLTAFGKWKESAESKSCCDYSLHVDITDWYDGIQEDLENLVQSKGINSFQVYMGYKDLYQMTDSQVYALSLNTGSTPVESHPWEKPLSKWFLEAEAVFRAITIASRINCPVYITKVMSKSAADVISLARKKGALVLGEPITASLGTDGTHYWNKNWAKAAAFVTSPPLSLDPTTPDHLTSLLACGDLQVTGSGHCTYSTAQKALGKENFTLIPEGVNGIEERMTVVWNKCVSTGKMDENQFVAITSSNAAKIFNLYPRKGRIEIGSDADLVIWDPDKEKTITAKSHKSAVEYNIFEGMECRGAPYIVISRGKIVFEDGNLSMRKGSGSFIPRNAFPEYLYQRIKTRNKVTELQGVSRGMYDGPVYEVLATPAKYATPAPSTKTSPAKNQPPPIRNLHQSNFSLSGAQVDDHNPRRTGHRIVAPPGGRSNITSLG</sequence>
<proteinExistence type="inferred from homology"/>
<dbReference type="SUPFAM" id="SSF51556">
    <property type="entry name" value="Metallo-dependent hydrolases"/>
    <property type="match status" value="1"/>
</dbReference>
<dbReference type="InterPro" id="IPR006680">
    <property type="entry name" value="Amidohydro-rel"/>
</dbReference>
<evidence type="ECO:0000256" key="3">
    <source>
        <dbReference type="SAM" id="MobiDB-lite"/>
    </source>
</evidence>
<dbReference type="GO" id="GO:0031005">
    <property type="term" value="F:filamin binding"/>
    <property type="evidence" value="ECO:0007669"/>
    <property type="project" value="Ensembl"/>
</dbReference>
<comment type="similarity">
    <text evidence="1">Belongs to the metallo-dependent hydrolases superfamily. Hydantoinase/dihydropyrimidinase family.</text>
</comment>
<reference evidence="5" key="2">
    <citation type="submission" date="2025-09" db="UniProtKB">
        <authorList>
            <consortium name="Ensembl"/>
        </authorList>
    </citation>
    <scope>IDENTIFICATION</scope>
</reference>
<dbReference type="GO" id="GO:0051219">
    <property type="term" value="F:phosphoprotein binding"/>
    <property type="evidence" value="ECO:0007669"/>
    <property type="project" value="Ensembl"/>
</dbReference>
<dbReference type="InterPro" id="IPR050378">
    <property type="entry name" value="Metallo-dep_Hydrolases_sf"/>
</dbReference>
<dbReference type="InterPro" id="IPR011778">
    <property type="entry name" value="Hydantoinase/dihydroPyrase"/>
</dbReference>
<evidence type="ECO:0000313" key="6">
    <source>
        <dbReference type="Proteomes" id="UP000472273"/>
    </source>
</evidence>
<dbReference type="GO" id="GO:0071526">
    <property type="term" value="P:semaphorin-plexin signaling pathway"/>
    <property type="evidence" value="ECO:0007669"/>
    <property type="project" value="Ensembl"/>
</dbReference>
<evidence type="ECO:0000313" key="5">
    <source>
        <dbReference type="Ensembl" id="ENSPTXP00000022651.1"/>
    </source>
</evidence>
<dbReference type="GO" id="GO:0030496">
    <property type="term" value="C:midbody"/>
    <property type="evidence" value="ECO:0007669"/>
    <property type="project" value="Ensembl"/>
</dbReference>
<dbReference type="AlphaFoldDB" id="A0A670ZII7"/>
<dbReference type="InterPro" id="IPR011059">
    <property type="entry name" value="Metal-dep_hydrolase_composite"/>
</dbReference>
<reference evidence="5" key="1">
    <citation type="submission" date="2025-08" db="UniProtKB">
        <authorList>
            <consortium name="Ensembl"/>
        </authorList>
    </citation>
    <scope>IDENTIFICATION</scope>
</reference>
<dbReference type="Proteomes" id="UP000472273">
    <property type="component" value="Unplaced"/>
</dbReference>
<dbReference type="FunFam" id="3.20.20.140:FF:000217">
    <property type="entry name" value="Dihydropyrimidinase-related protein 1"/>
    <property type="match status" value="2"/>
</dbReference>
<dbReference type="GO" id="GO:0043025">
    <property type="term" value="C:neuronal cell body"/>
    <property type="evidence" value="ECO:0007669"/>
    <property type="project" value="Ensembl"/>
</dbReference>
<dbReference type="GO" id="GO:0016812">
    <property type="term" value="F:hydrolase activity, acting on carbon-nitrogen (but not peptide) bonds, in cyclic amides"/>
    <property type="evidence" value="ECO:0007669"/>
    <property type="project" value="TreeGrafter"/>
</dbReference>
<dbReference type="Pfam" id="PF01979">
    <property type="entry name" value="Amidohydro_1"/>
    <property type="match status" value="1"/>
</dbReference>
<accession>A0A670ZII7</accession>
<dbReference type="GO" id="GO:0015629">
    <property type="term" value="C:actin cytoskeleton"/>
    <property type="evidence" value="ECO:0007669"/>
    <property type="project" value="Ensembl"/>
</dbReference>
<dbReference type="GO" id="GO:0030425">
    <property type="term" value="C:dendrite"/>
    <property type="evidence" value="ECO:0007669"/>
    <property type="project" value="Ensembl"/>
</dbReference>
<organism evidence="5 6">
    <name type="scientific">Pseudonaja textilis</name>
    <name type="common">Eastern brown snake</name>
    <dbReference type="NCBI Taxonomy" id="8673"/>
    <lineage>
        <taxon>Eukaryota</taxon>
        <taxon>Metazoa</taxon>
        <taxon>Chordata</taxon>
        <taxon>Craniata</taxon>
        <taxon>Vertebrata</taxon>
        <taxon>Euteleostomi</taxon>
        <taxon>Lepidosauria</taxon>
        <taxon>Squamata</taxon>
        <taxon>Bifurcata</taxon>
        <taxon>Unidentata</taxon>
        <taxon>Episquamata</taxon>
        <taxon>Toxicofera</taxon>
        <taxon>Serpentes</taxon>
        <taxon>Colubroidea</taxon>
        <taxon>Elapidae</taxon>
        <taxon>Hydrophiinae</taxon>
        <taxon>Pseudonaja</taxon>
    </lineage>
</organism>
<feature type="region of interest" description="Disordered" evidence="3">
    <location>
        <begin position="520"/>
        <end position="550"/>
    </location>
</feature>
<dbReference type="GO" id="GO:0005813">
    <property type="term" value="C:centrosome"/>
    <property type="evidence" value="ECO:0007669"/>
    <property type="project" value="Ensembl"/>
</dbReference>
<dbReference type="Gene3D" id="2.30.40.10">
    <property type="entry name" value="Urease, subunit C, domain 1"/>
    <property type="match status" value="2"/>
</dbReference>
<dbReference type="GO" id="GO:0010977">
    <property type="term" value="P:negative regulation of neuron projection development"/>
    <property type="evidence" value="ECO:0007669"/>
    <property type="project" value="Ensembl"/>
</dbReference>
<dbReference type="GO" id="GO:0030426">
    <property type="term" value="C:growth cone"/>
    <property type="evidence" value="ECO:0007669"/>
    <property type="project" value="Ensembl"/>
</dbReference>
<dbReference type="Gene3D" id="3.20.20.140">
    <property type="entry name" value="Metal-dependent hydrolases"/>
    <property type="match status" value="2"/>
</dbReference>
<feature type="domain" description="Amidohydrolase-related" evidence="4">
    <location>
        <begin position="65"/>
        <end position="430"/>
    </location>
</feature>
<name>A0A670ZII7_PSETE</name>
<dbReference type="GeneTree" id="ENSGT01030000234527"/>
<dbReference type="GO" id="GO:0098794">
    <property type="term" value="C:postsynapse"/>
    <property type="evidence" value="ECO:0007669"/>
    <property type="project" value="Ensembl"/>
</dbReference>